<accession>A0A5D0RNY6</accession>
<keyword evidence="2" id="KW-1185">Reference proteome</keyword>
<dbReference type="Proteomes" id="UP000322080">
    <property type="component" value="Unassembled WGS sequence"/>
</dbReference>
<dbReference type="RefSeq" id="WP_148375970.1">
    <property type="nucleotide sequence ID" value="NZ_VSIY01000003.1"/>
</dbReference>
<dbReference type="EMBL" id="VSIY01000003">
    <property type="protein sequence ID" value="TYB82879.1"/>
    <property type="molecule type" value="Genomic_DNA"/>
</dbReference>
<evidence type="ECO:0000313" key="2">
    <source>
        <dbReference type="Proteomes" id="UP000322080"/>
    </source>
</evidence>
<evidence type="ECO:0000313" key="1">
    <source>
        <dbReference type="EMBL" id="TYB82879.1"/>
    </source>
</evidence>
<proteinExistence type="predicted"/>
<organism evidence="1 2">
    <name type="scientific">Maritimibacter fusiformis</name>
    <dbReference type="NCBI Taxonomy" id="2603819"/>
    <lineage>
        <taxon>Bacteria</taxon>
        <taxon>Pseudomonadati</taxon>
        <taxon>Pseudomonadota</taxon>
        <taxon>Alphaproteobacteria</taxon>
        <taxon>Rhodobacterales</taxon>
        <taxon>Roseobacteraceae</taxon>
        <taxon>Maritimibacter</taxon>
    </lineage>
</organism>
<comment type="caution">
    <text evidence="1">The sequence shown here is derived from an EMBL/GenBank/DDBJ whole genome shotgun (WGS) entry which is preliminary data.</text>
</comment>
<reference evidence="1 2" key="1">
    <citation type="submission" date="2019-08" db="EMBL/GenBank/DDBJ databases">
        <title>Identification of a novel species of the genus Boseongicola.</title>
        <authorList>
            <person name="Zhang X.-Q."/>
        </authorList>
    </citation>
    <scope>NUCLEOTIDE SEQUENCE [LARGE SCALE GENOMIC DNA]</scope>
    <source>
        <strain evidence="1 2">HY14</strain>
    </source>
</reference>
<sequence length="219" mass="22240">MADLDGIDGFDDQIAALEGTLAGAGAMAAAFGHELERMGATIDVLGTDVSALSGGLSRGLKRAIDGLVFDSKSLTDALRTVGTAMVNTVYNAALEPVTDHVGGLLAEAVGGVMNAFLPYAQGGAFSQGRVMPFARGGVVSAPTTFPMRGGTGLMGEAGPEAIMPLARGADGKLGVRAEAGRGVNVVMNITTPDVEGFRRSQGQVAAQVGRMIARGQRYG</sequence>
<protein>
    <submittedName>
        <fullName evidence="1">Phage tail tape measure protein</fullName>
    </submittedName>
</protein>
<dbReference type="AlphaFoldDB" id="A0A5D0RNY6"/>
<gene>
    <name evidence="1" type="ORF">FVF75_01465</name>
</gene>
<name>A0A5D0RNY6_9RHOB</name>